<organism evidence="2 3">
    <name type="scientific">Streptomyces antimycoticus</name>
    <dbReference type="NCBI Taxonomy" id="68175"/>
    <lineage>
        <taxon>Bacteria</taxon>
        <taxon>Bacillati</taxon>
        <taxon>Actinomycetota</taxon>
        <taxon>Actinomycetes</taxon>
        <taxon>Kitasatosporales</taxon>
        <taxon>Streptomycetaceae</taxon>
        <taxon>Streptomyces</taxon>
        <taxon>Streptomyces violaceusniger group</taxon>
    </lineage>
</organism>
<dbReference type="RefSeq" id="WP_236669636.1">
    <property type="nucleotide sequence ID" value="NZ_CP108856.1"/>
</dbReference>
<protein>
    <submittedName>
        <fullName evidence="2">Uncharacterized protein</fullName>
    </submittedName>
</protein>
<feature type="region of interest" description="Disordered" evidence="1">
    <location>
        <begin position="67"/>
        <end position="86"/>
    </location>
</feature>
<name>A0ABD5JKL4_9ACTN</name>
<dbReference type="EMBL" id="JAZBJQ010000031">
    <property type="protein sequence ID" value="MEE4588183.1"/>
    <property type="molecule type" value="Genomic_DNA"/>
</dbReference>
<proteinExistence type="predicted"/>
<reference evidence="2 3" key="1">
    <citation type="submission" date="2023-11" db="EMBL/GenBank/DDBJ databases">
        <title>30 novel species of actinomycetes from the DSMZ collection.</title>
        <authorList>
            <person name="Nouioui I."/>
        </authorList>
    </citation>
    <scope>NUCLEOTIDE SEQUENCE [LARGE SCALE GENOMIC DNA]</scope>
    <source>
        <strain evidence="2 3">DSM 41602</strain>
    </source>
</reference>
<comment type="caution">
    <text evidence="2">The sequence shown here is derived from an EMBL/GenBank/DDBJ whole genome shotgun (WGS) entry which is preliminary data.</text>
</comment>
<sequence length="97" mass="10526">MPPAHRSADPALLGDPRDDALQLVEAPGQRVVLLGQPVETADSFGIPLPQLTAETYDLSGRRIASTRQARVDVTPRPRPWPSPRRPRATCRTCACCG</sequence>
<dbReference type="GeneID" id="97436986"/>
<gene>
    <name evidence="2" type="ORF">V2K49_34760</name>
</gene>
<accession>A0ABD5JKL4</accession>
<dbReference type="Proteomes" id="UP001354649">
    <property type="component" value="Unassembled WGS sequence"/>
</dbReference>
<evidence type="ECO:0000256" key="1">
    <source>
        <dbReference type="SAM" id="MobiDB-lite"/>
    </source>
</evidence>
<evidence type="ECO:0000313" key="3">
    <source>
        <dbReference type="Proteomes" id="UP001354649"/>
    </source>
</evidence>
<dbReference type="AlphaFoldDB" id="A0ABD5JKL4"/>
<evidence type="ECO:0000313" key="2">
    <source>
        <dbReference type="EMBL" id="MEE4588183.1"/>
    </source>
</evidence>